<evidence type="ECO:0000256" key="8">
    <source>
        <dbReference type="ARBA" id="ARBA00022895"/>
    </source>
</evidence>
<dbReference type="Proteomes" id="UP000663193">
    <property type="component" value="Chromosome 4"/>
</dbReference>
<keyword evidence="6" id="KW-0158">Chromosome</keyword>
<keyword evidence="9" id="KW-0805">Transcription regulation</keyword>
<keyword evidence="11" id="KW-0804">Transcription</keyword>
<keyword evidence="10" id="KW-0010">Activator</keyword>
<comment type="similarity">
    <text evidence="3">Belongs to the GON7 family.</text>
</comment>
<dbReference type="GO" id="GO:0005634">
    <property type="term" value="C:nucleus"/>
    <property type="evidence" value="ECO:0007669"/>
    <property type="project" value="UniProtKB-SubCell"/>
</dbReference>
<feature type="region of interest" description="Disordered" evidence="14">
    <location>
        <begin position="67"/>
        <end position="90"/>
    </location>
</feature>
<dbReference type="RefSeq" id="XP_001805745.1">
    <property type="nucleotide sequence ID" value="XM_001805693.1"/>
</dbReference>
<comment type="subcellular location">
    <subcellularLocation>
        <location evidence="2">Chromosome</location>
        <location evidence="2">Telomere</location>
    </subcellularLocation>
    <subcellularLocation>
        <location evidence="1">Nucleus</location>
    </subcellularLocation>
</comment>
<accession>A0A7U2HVY7</accession>
<dbReference type="GO" id="GO:0000781">
    <property type="term" value="C:chromosome, telomeric region"/>
    <property type="evidence" value="ECO:0007669"/>
    <property type="project" value="UniProtKB-SubCell"/>
</dbReference>
<evidence type="ECO:0000256" key="11">
    <source>
        <dbReference type="ARBA" id="ARBA00023163"/>
    </source>
</evidence>
<dbReference type="OMA" id="PFKVAHT"/>
<proteinExistence type="inferred from homology"/>
<keyword evidence="7" id="KW-0819">tRNA processing</keyword>
<dbReference type="KEGG" id="pno:SNOG_15600"/>
<evidence type="ECO:0000256" key="14">
    <source>
        <dbReference type="SAM" id="MobiDB-lite"/>
    </source>
</evidence>
<keyword evidence="8" id="KW-0779">Telomere</keyword>
<comment type="function">
    <text evidence="13">Component of the EKC/KEOPS complex that is required for the formation of a threonylcarbamoyl group on adenosine at position 37 (t(6)A37) in tRNAs that read codons beginning with adenine. The complex is probably involved in the transfer of the threonylcarbamoyl moiety of threonylcarbamoyl-AMP (TC-AMP) to the N6 group of A37. GON7 likely plays a supporting role to the catalytic subunit KAE1 in the complex. The EKC/KEOPS complex also promotes both telomere uncapping and telomere elongation. The complex is required for efficient recruitment of transcriptional coactivators.</text>
</comment>
<evidence type="ECO:0000313" key="15">
    <source>
        <dbReference type="EMBL" id="QRC93900.1"/>
    </source>
</evidence>
<evidence type="ECO:0000256" key="1">
    <source>
        <dbReference type="ARBA" id="ARBA00004123"/>
    </source>
</evidence>
<dbReference type="VEuPathDB" id="FungiDB:JI435_156000"/>
<dbReference type="GO" id="GO:0008033">
    <property type="term" value="P:tRNA processing"/>
    <property type="evidence" value="ECO:0007669"/>
    <property type="project" value="UniProtKB-KW"/>
</dbReference>
<dbReference type="Pfam" id="PF08738">
    <property type="entry name" value="Gon7"/>
    <property type="match status" value="1"/>
</dbReference>
<evidence type="ECO:0000256" key="4">
    <source>
        <dbReference type="ARBA" id="ARBA00011534"/>
    </source>
</evidence>
<evidence type="ECO:0000313" key="16">
    <source>
        <dbReference type="Proteomes" id="UP000663193"/>
    </source>
</evidence>
<evidence type="ECO:0000256" key="13">
    <source>
        <dbReference type="ARBA" id="ARBA00025393"/>
    </source>
</evidence>
<sequence length="90" mass="9635">MPLLTATYTSPAVSAASPKVFTTDLPALSSPLSTQDRVAYLASLQVSLRTLQGNVNTFLTHKMEEDKAVGADKGTAKDEETYGEEVVDED</sequence>
<evidence type="ECO:0000256" key="2">
    <source>
        <dbReference type="ARBA" id="ARBA00004574"/>
    </source>
</evidence>
<reference evidence="16" key="1">
    <citation type="journal article" date="2021" name="BMC Genomics">
        <title>Chromosome-level genome assembly and manually-curated proteome of model necrotroph Parastagonospora nodorum Sn15 reveals a genome-wide trove of candidate effector homologs, and redundancy of virulence-related functions within an accessory chromosome.</title>
        <authorList>
            <person name="Bertazzoni S."/>
            <person name="Jones D.A.B."/>
            <person name="Phan H.T."/>
            <person name="Tan K.-C."/>
            <person name="Hane J.K."/>
        </authorList>
    </citation>
    <scope>NUCLEOTIDE SEQUENCE [LARGE SCALE GENOMIC DNA]</scope>
    <source>
        <strain evidence="16">SN15 / ATCC MYA-4574 / FGSC 10173)</strain>
    </source>
</reference>
<feature type="compositionally biased region" description="Basic and acidic residues" evidence="14">
    <location>
        <begin position="67"/>
        <end position="80"/>
    </location>
</feature>
<gene>
    <name evidence="15" type="ORF">JI435_156000</name>
</gene>
<evidence type="ECO:0000256" key="7">
    <source>
        <dbReference type="ARBA" id="ARBA00022694"/>
    </source>
</evidence>
<evidence type="ECO:0000256" key="10">
    <source>
        <dbReference type="ARBA" id="ARBA00023159"/>
    </source>
</evidence>
<evidence type="ECO:0000256" key="12">
    <source>
        <dbReference type="ARBA" id="ARBA00023242"/>
    </source>
</evidence>
<name>A0A7U2HVY7_PHANO</name>
<dbReference type="OrthoDB" id="2288868at2759"/>
<evidence type="ECO:0000256" key="3">
    <source>
        <dbReference type="ARBA" id="ARBA00008529"/>
    </source>
</evidence>
<comment type="subunit">
    <text evidence="4">Component of the EKC/KEOPS complex composed of at least BUD32, CGI121, GON7, KAE1 and PCC1; the whole complex dimerizes.</text>
</comment>
<dbReference type="InterPro" id="IPR014849">
    <property type="entry name" value="EKC/KEOPS_Gon7"/>
</dbReference>
<evidence type="ECO:0000256" key="5">
    <source>
        <dbReference type="ARBA" id="ARBA00019746"/>
    </source>
</evidence>
<dbReference type="AlphaFoldDB" id="A0A7U2HVY7"/>
<feature type="compositionally biased region" description="Acidic residues" evidence="14">
    <location>
        <begin position="81"/>
        <end position="90"/>
    </location>
</feature>
<protein>
    <recommendedName>
        <fullName evidence="5">EKC/KEOPS complex subunit GON7</fullName>
    </recommendedName>
</protein>
<organism evidence="15 16">
    <name type="scientific">Phaeosphaeria nodorum (strain SN15 / ATCC MYA-4574 / FGSC 10173)</name>
    <name type="common">Glume blotch fungus</name>
    <name type="synonym">Parastagonospora nodorum</name>
    <dbReference type="NCBI Taxonomy" id="321614"/>
    <lineage>
        <taxon>Eukaryota</taxon>
        <taxon>Fungi</taxon>
        <taxon>Dikarya</taxon>
        <taxon>Ascomycota</taxon>
        <taxon>Pezizomycotina</taxon>
        <taxon>Dothideomycetes</taxon>
        <taxon>Pleosporomycetidae</taxon>
        <taxon>Pleosporales</taxon>
        <taxon>Pleosporineae</taxon>
        <taxon>Phaeosphaeriaceae</taxon>
        <taxon>Parastagonospora</taxon>
    </lineage>
</organism>
<evidence type="ECO:0000256" key="9">
    <source>
        <dbReference type="ARBA" id="ARBA00023015"/>
    </source>
</evidence>
<keyword evidence="16" id="KW-1185">Reference proteome</keyword>
<keyword evidence="12" id="KW-0539">Nucleus</keyword>
<dbReference type="EMBL" id="CP069026">
    <property type="protein sequence ID" value="QRC93900.1"/>
    <property type="molecule type" value="Genomic_DNA"/>
</dbReference>
<evidence type="ECO:0000256" key="6">
    <source>
        <dbReference type="ARBA" id="ARBA00022454"/>
    </source>
</evidence>